<dbReference type="Pfam" id="PF04464">
    <property type="entry name" value="Glyphos_transf"/>
    <property type="match status" value="1"/>
</dbReference>
<dbReference type="Gene3D" id="3.40.50.12580">
    <property type="match status" value="1"/>
</dbReference>
<dbReference type="CDD" id="cd00761">
    <property type="entry name" value="Glyco_tranf_GTA_type"/>
    <property type="match status" value="1"/>
</dbReference>
<dbReference type="InterPro" id="IPR050834">
    <property type="entry name" value="Glycosyltransf_2"/>
</dbReference>
<dbReference type="RefSeq" id="WP_157422461.1">
    <property type="nucleotide sequence ID" value="NZ_BAAANI010000002.1"/>
</dbReference>
<gene>
    <name evidence="2" type="ORF">ACFFQV_11160</name>
</gene>
<dbReference type="Gene3D" id="3.90.550.10">
    <property type="entry name" value="Spore Coat Polysaccharide Biosynthesis Protein SpsA, Chain A"/>
    <property type="match status" value="1"/>
</dbReference>
<dbReference type="PANTHER" id="PTHR43685">
    <property type="entry name" value="GLYCOSYLTRANSFERASE"/>
    <property type="match status" value="1"/>
</dbReference>
<dbReference type="SUPFAM" id="SSF53448">
    <property type="entry name" value="Nucleotide-diphospho-sugar transferases"/>
    <property type="match status" value="1"/>
</dbReference>
<dbReference type="SUPFAM" id="SSF53756">
    <property type="entry name" value="UDP-Glycosyltransferase/glycogen phosphorylase"/>
    <property type="match status" value="1"/>
</dbReference>
<evidence type="ECO:0000259" key="1">
    <source>
        <dbReference type="Pfam" id="PF00535"/>
    </source>
</evidence>
<keyword evidence="3" id="KW-1185">Reference proteome</keyword>
<dbReference type="Proteomes" id="UP001589667">
    <property type="component" value="Unassembled WGS sequence"/>
</dbReference>
<comment type="caution">
    <text evidence="2">The sequence shown here is derived from an EMBL/GenBank/DDBJ whole genome shotgun (WGS) entry which is preliminary data.</text>
</comment>
<feature type="domain" description="Glycosyltransferase 2-like" evidence="1">
    <location>
        <begin position="10"/>
        <end position="138"/>
    </location>
</feature>
<dbReference type="InterPro" id="IPR029044">
    <property type="entry name" value="Nucleotide-diphossugar_trans"/>
</dbReference>
<evidence type="ECO:0000313" key="3">
    <source>
        <dbReference type="Proteomes" id="UP001589667"/>
    </source>
</evidence>
<accession>A0ABV5ST28</accession>
<reference evidence="2 3" key="1">
    <citation type="submission" date="2024-09" db="EMBL/GenBank/DDBJ databases">
        <authorList>
            <person name="Sun Q."/>
            <person name="Mori K."/>
        </authorList>
    </citation>
    <scope>NUCLEOTIDE SEQUENCE [LARGE SCALE GENOMIC DNA]</scope>
    <source>
        <strain evidence="2 3">JCM 14321</strain>
    </source>
</reference>
<proteinExistence type="predicted"/>
<organism evidence="2 3">
    <name type="scientific">Agromyces lapidis</name>
    <dbReference type="NCBI Taxonomy" id="279574"/>
    <lineage>
        <taxon>Bacteria</taxon>
        <taxon>Bacillati</taxon>
        <taxon>Actinomycetota</taxon>
        <taxon>Actinomycetes</taxon>
        <taxon>Micrococcales</taxon>
        <taxon>Microbacteriaceae</taxon>
        <taxon>Agromyces</taxon>
    </lineage>
</organism>
<dbReference type="PANTHER" id="PTHR43685:SF2">
    <property type="entry name" value="GLYCOSYLTRANSFERASE 2-LIKE DOMAIN-CONTAINING PROTEIN"/>
    <property type="match status" value="1"/>
</dbReference>
<dbReference type="EMBL" id="JBHMBL010000002">
    <property type="protein sequence ID" value="MFB9642846.1"/>
    <property type="molecule type" value="Genomic_DNA"/>
</dbReference>
<dbReference type="InterPro" id="IPR007554">
    <property type="entry name" value="Glycerophosphate_synth"/>
</dbReference>
<dbReference type="InterPro" id="IPR043148">
    <property type="entry name" value="TagF_C"/>
</dbReference>
<name>A0ABV5ST28_9MICO</name>
<evidence type="ECO:0000313" key="2">
    <source>
        <dbReference type="EMBL" id="MFB9642846.1"/>
    </source>
</evidence>
<protein>
    <submittedName>
        <fullName evidence="2">CDP-glycerol glycerophosphotransferase family protein</fullName>
    </submittedName>
</protein>
<sequence length="878" mass="100164">MQPQFTIASAVYNVDRYLSDFFASLVSQSFGFRNLEVILVDDGSTDGSLDTCRAFAADHDNVRVLTQENQGQGAARNAGIAAASGEWITFVDPDDVLDEQYFQRVSAVMDRPDAADAVLFAGHTIMWDEATDARTDRHPNAFRFRNGSSVVDLEGKPNFVHGQAPLTFFRLDRIREHDVEFDDRLRTRFEDGKFVSEYLLTASRPVVGLVADAYYYYRQRADGSSSVQGARSDARTYEQVAKHGYLPLLGAAGDRFGRVPRWLQALIAYDLLWLFKVEGRDGAAGRSLPRDVLDAFLDDVAATMEYLEPESVLGSDIVGFPLDDRWALAHAFREGPTASGVIADAVDDDRDLVRLRYRYTGARPIERILSRGVEVTPHHATDRTLSYFGRVLAHERTAWVPAHGTTRIDLDGTQRTISTEETMWSPYKFRPAQERSLVEERDELTPPKFRVDFGIVTLVRRSLGRARRAIIRSMKKSSLSDTAVSLELRAPWNRKKYFDAWALIDREWDANDSAEEFYRWLRANRPEVNAWFMLSKDSPDWQRLRADGFRLVAYGSRQYRLLMIMAAELVSSHADAPIVNPFGRRYGRPRWRFTFLQHGVIKGDLSTWLNPKPIDTIVASTPAEYRYLSGEGPYRFSTREVRLTGMPRFDALLRKSAEVRPDTVRDILIAPTWRKYLAGSLEVRSQRHGHFSGFMDSEFARAWRSLLTDPTLLELARQHDRRLVFLPHPNLSHYLPEFDLPNEIEVLQYGGLDIQEVVARSCAMITDYSSIAFNLALLGRPSVYFQFDDERYWAEHTERRGYFDYSRDGFGPVTFEAASTIEHLRELLEGNDAKYVERTRAAFPHRDGRNSERVYEAIIAAGRAVPFQVASEPFVPEA</sequence>
<dbReference type="Pfam" id="PF00535">
    <property type="entry name" value="Glycos_transf_2"/>
    <property type="match status" value="1"/>
</dbReference>
<dbReference type="InterPro" id="IPR001173">
    <property type="entry name" value="Glyco_trans_2-like"/>
</dbReference>